<evidence type="ECO:0000313" key="2">
    <source>
        <dbReference type="Proteomes" id="UP000092876"/>
    </source>
</evidence>
<organism evidence="1 2">
    <name type="scientific">Vibrio atlanticus</name>
    <dbReference type="NCBI Taxonomy" id="693153"/>
    <lineage>
        <taxon>Bacteria</taxon>
        <taxon>Pseudomonadati</taxon>
        <taxon>Pseudomonadota</taxon>
        <taxon>Gammaproteobacteria</taxon>
        <taxon>Vibrionales</taxon>
        <taxon>Vibrionaceae</taxon>
        <taxon>Vibrio</taxon>
    </lineage>
</organism>
<reference evidence="2" key="1">
    <citation type="submission" date="2016-06" db="EMBL/GenBank/DDBJ databases">
        <authorList>
            <person name="Rodrigo-Torres Lidia"/>
            <person name="Arahal R.David."/>
        </authorList>
    </citation>
    <scope>NUCLEOTIDE SEQUENCE [LARGE SCALE GENOMIC DNA]</scope>
    <source>
        <strain evidence="2">CECT 7223</strain>
    </source>
</reference>
<name>A0A1C3J0S6_9VIBR</name>
<sequence>MRSMVFNQEMVLSGITMASTMSNRHHSFWHHSSQQIVSLKEELSRSRSGIEVALKFATELGWAGVADSACSIAYAQAF</sequence>
<dbReference type="AlphaFoldDB" id="A0A1C3J0S6"/>
<accession>A0A1C3J0S6</accession>
<gene>
    <name evidence="1" type="ORF">VAT7223_03587</name>
</gene>
<protein>
    <submittedName>
        <fullName evidence="1">Uncharacterized protein</fullName>
    </submittedName>
</protein>
<dbReference type="Proteomes" id="UP000092876">
    <property type="component" value="Unassembled WGS sequence"/>
</dbReference>
<evidence type="ECO:0000313" key="1">
    <source>
        <dbReference type="EMBL" id="SBS67231.1"/>
    </source>
</evidence>
<proteinExistence type="predicted"/>
<dbReference type="EMBL" id="FLQP01000061">
    <property type="protein sequence ID" value="SBS67231.1"/>
    <property type="molecule type" value="Genomic_DNA"/>
</dbReference>